<comment type="caution">
    <text evidence="5">The sequence shown here is derived from an EMBL/GenBank/DDBJ whole genome shotgun (WGS) entry which is preliminary data.</text>
</comment>
<dbReference type="InterPro" id="IPR016160">
    <property type="entry name" value="Ald_DH_CS_CYS"/>
</dbReference>
<dbReference type="InterPro" id="IPR029510">
    <property type="entry name" value="Ald_DH_CS_GLU"/>
</dbReference>
<evidence type="ECO:0000256" key="2">
    <source>
        <dbReference type="PROSITE-ProRule" id="PRU10007"/>
    </source>
</evidence>
<proteinExistence type="inferred from homology"/>
<feature type="domain" description="Aldehyde dehydrogenase" evidence="4">
    <location>
        <begin position="14"/>
        <end position="461"/>
    </location>
</feature>
<dbReference type="Pfam" id="PF00171">
    <property type="entry name" value="Aldedh"/>
    <property type="match status" value="1"/>
</dbReference>
<dbReference type="PROSITE" id="PS00687">
    <property type="entry name" value="ALDEHYDE_DEHYDR_GLU"/>
    <property type="match status" value="1"/>
</dbReference>
<gene>
    <name evidence="5" type="ORF">RM533_07460</name>
</gene>
<keyword evidence="6" id="KW-1185">Reference proteome</keyword>
<dbReference type="Gene3D" id="3.40.605.10">
    <property type="entry name" value="Aldehyde Dehydrogenase, Chain A, domain 1"/>
    <property type="match status" value="1"/>
</dbReference>
<keyword evidence="1 3" id="KW-0560">Oxidoreductase</keyword>
<dbReference type="PROSITE" id="PS00070">
    <property type="entry name" value="ALDEHYDE_DEHYDR_CYS"/>
    <property type="match status" value="1"/>
</dbReference>
<dbReference type="InterPro" id="IPR016163">
    <property type="entry name" value="Ald_DH_C"/>
</dbReference>
<reference evidence="5 6" key="1">
    <citation type="submission" date="2023-09" db="EMBL/GenBank/DDBJ databases">
        <authorList>
            <person name="Rey-Velasco X."/>
        </authorList>
    </citation>
    <scope>NUCLEOTIDE SEQUENCE [LARGE SCALE GENOMIC DNA]</scope>
    <source>
        <strain evidence="5 6">F390</strain>
    </source>
</reference>
<comment type="similarity">
    <text evidence="3">Belongs to the aldehyde dehydrogenase family.</text>
</comment>
<dbReference type="Gene3D" id="3.40.309.10">
    <property type="entry name" value="Aldehyde Dehydrogenase, Chain A, domain 2"/>
    <property type="match status" value="1"/>
</dbReference>
<sequence length="464" mass="49229">MNYQMLINGNMVDGDQKMDVINPATGKLFAHAPRASAAQLEEAVAAAKAAFPAWSARSWQDRRAVLLQMADAIEGAASDIAAVLTQEQGKPIAQAMQEVHGAAYFFRATAQFDAPGQTLVDEPERKVVEQFLPLGVVAAIVPWNFPLMMVAFKLPPALLAGNTIVVKPAPTTPLSTLMVARLIARIAPPGVVNIIADCNDLGGQLAAHRDVAKVSFTGSTATGRKVYAGSADTIKRMTLELGGNDAAIVLDDVDVAQIAPAIFAAAFANSGQVCIAIKRLFVHDAIYDELCDALARIAEAAVVGNGLEEGTEFGPLQNRAQYDKVRAMIEEARGAGVIIAGGDSNDGPGYFIRPTIVRDVAEGVRIVDEEQFGPVLPIIRFADEDDAVRRANASDFGLGASVWSADPARAEALAERLVAGTVWVNKHLDVTPHIPFGGARQSGLGAEMGIDGLTEFMQRRIVSR</sequence>
<dbReference type="Proteomes" id="UP001259803">
    <property type="component" value="Unassembled WGS sequence"/>
</dbReference>
<dbReference type="PANTHER" id="PTHR11699">
    <property type="entry name" value="ALDEHYDE DEHYDROGENASE-RELATED"/>
    <property type="match status" value="1"/>
</dbReference>
<evidence type="ECO:0000259" key="4">
    <source>
        <dbReference type="Pfam" id="PF00171"/>
    </source>
</evidence>
<evidence type="ECO:0000256" key="3">
    <source>
        <dbReference type="RuleBase" id="RU003345"/>
    </source>
</evidence>
<name>A0ABU2ZHD8_9SPHN</name>
<dbReference type="InterPro" id="IPR044086">
    <property type="entry name" value="LUC3-like"/>
</dbReference>
<accession>A0ABU2ZHD8</accession>
<dbReference type="EMBL" id="JAVRHS010000004">
    <property type="protein sequence ID" value="MDT0576022.1"/>
    <property type="molecule type" value="Genomic_DNA"/>
</dbReference>
<dbReference type="SUPFAM" id="SSF53720">
    <property type="entry name" value="ALDH-like"/>
    <property type="match status" value="1"/>
</dbReference>
<evidence type="ECO:0000313" key="6">
    <source>
        <dbReference type="Proteomes" id="UP001259803"/>
    </source>
</evidence>
<dbReference type="RefSeq" id="WP_311340598.1">
    <property type="nucleotide sequence ID" value="NZ_JAVRHS010000004.1"/>
</dbReference>
<dbReference type="CDD" id="cd07106">
    <property type="entry name" value="ALDH_AldA-AAD23400"/>
    <property type="match status" value="1"/>
</dbReference>
<organism evidence="5 6">
    <name type="scientific">Croceicoccus esteveae</name>
    <dbReference type="NCBI Taxonomy" id="3075597"/>
    <lineage>
        <taxon>Bacteria</taxon>
        <taxon>Pseudomonadati</taxon>
        <taxon>Pseudomonadota</taxon>
        <taxon>Alphaproteobacteria</taxon>
        <taxon>Sphingomonadales</taxon>
        <taxon>Erythrobacteraceae</taxon>
        <taxon>Croceicoccus</taxon>
    </lineage>
</organism>
<evidence type="ECO:0000313" key="5">
    <source>
        <dbReference type="EMBL" id="MDT0576022.1"/>
    </source>
</evidence>
<feature type="active site" evidence="2">
    <location>
        <position position="240"/>
    </location>
</feature>
<evidence type="ECO:0000256" key="1">
    <source>
        <dbReference type="ARBA" id="ARBA00023002"/>
    </source>
</evidence>
<dbReference type="InterPro" id="IPR016161">
    <property type="entry name" value="Ald_DH/histidinol_DH"/>
</dbReference>
<dbReference type="InterPro" id="IPR015590">
    <property type="entry name" value="Aldehyde_DH_dom"/>
</dbReference>
<dbReference type="InterPro" id="IPR016162">
    <property type="entry name" value="Ald_DH_N"/>
</dbReference>
<protein>
    <submittedName>
        <fullName evidence="5">Aldehyde dehydrogenase family protein</fullName>
    </submittedName>
</protein>